<protein>
    <submittedName>
        <fullName evidence="1">Uncharacterized protein</fullName>
    </submittedName>
</protein>
<evidence type="ECO:0000313" key="2">
    <source>
        <dbReference type="Proteomes" id="UP000199708"/>
    </source>
</evidence>
<keyword evidence="2" id="KW-1185">Reference proteome</keyword>
<dbReference type="AlphaFoldDB" id="A0A1G7NXV8"/>
<dbReference type="RefSeq" id="WP_090288760.1">
    <property type="nucleotide sequence ID" value="NZ_FNCK01000001.1"/>
</dbReference>
<evidence type="ECO:0000313" key="1">
    <source>
        <dbReference type="EMBL" id="SDF78865.1"/>
    </source>
</evidence>
<gene>
    <name evidence="1" type="ORF">SAMN05421791_10150</name>
</gene>
<organism evidence="1 2">
    <name type="scientific">Facklamia miroungae</name>
    <dbReference type="NCBI Taxonomy" id="120956"/>
    <lineage>
        <taxon>Bacteria</taxon>
        <taxon>Bacillati</taxon>
        <taxon>Bacillota</taxon>
        <taxon>Bacilli</taxon>
        <taxon>Lactobacillales</taxon>
        <taxon>Aerococcaceae</taxon>
        <taxon>Facklamia</taxon>
    </lineage>
</organism>
<proteinExistence type="predicted"/>
<dbReference type="STRING" id="120956.SAMN05421791_10150"/>
<name>A0A1G7NXV8_9LACT</name>
<dbReference type="EMBL" id="FNCK01000001">
    <property type="protein sequence ID" value="SDF78865.1"/>
    <property type="molecule type" value="Genomic_DNA"/>
</dbReference>
<accession>A0A1G7NXV8</accession>
<reference evidence="1 2" key="1">
    <citation type="submission" date="2016-10" db="EMBL/GenBank/DDBJ databases">
        <authorList>
            <person name="de Groot N.N."/>
        </authorList>
    </citation>
    <scope>NUCLEOTIDE SEQUENCE [LARGE SCALE GENOMIC DNA]</scope>
    <source>
        <strain evidence="1 2">ATCC BAA-466</strain>
    </source>
</reference>
<sequence length="103" mass="11800">MDKAKLIFSDKSELIVSTESEFFGIRFSKNEALYGDEESTKKIQFMFPKTASVISYLDLDLHVDAGILPAMVEVLENYPYFYLKNDETLIYSSKAVVKIELID</sequence>
<dbReference type="OrthoDB" id="2300766at2"/>
<dbReference type="Proteomes" id="UP000199708">
    <property type="component" value="Unassembled WGS sequence"/>
</dbReference>